<feature type="chain" id="PRO_5037066063" description="Carbonic anhydrase" evidence="10">
    <location>
        <begin position="28"/>
        <end position="263"/>
    </location>
</feature>
<evidence type="ECO:0000256" key="7">
    <source>
        <dbReference type="ARBA" id="ARBA00048348"/>
    </source>
</evidence>
<name>A0A918T5P6_9GAMM</name>
<dbReference type="InterPro" id="IPR001765">
    <property type="entry name" value="Carbonic_anhydrase"/>
</dbReference>
<dbReference type="SMART" id="SM00947">
    <property type="entry name" value="Pro_CA"/>
    <property type="match status" value="1"/>
</dbReference>
<feature type="signal peptide" evidence="10">
    <location>
        <begin position="1"/>
        <end position="27"/>
    </location>
</feature>
<organism evidence="11 12">
    <name type="scientific">Cognatilysobacter bugurensis</name>
    <dbReference type="NCBI Taxonomy" id="543356"/>
    <lineage>
        <taxon>Bacteria</taxon>
        <taxon>Pseudomonadati</taxon>
        <taxon>Pseudomonadota</taxon>
        <taxon>Gammaproteobacteria</taxon>
        <taxon>Lysobacterales</taxon>
        <taxon>Lysobacteraceae</taxon>
        <taxon>Cognatilysobacter</taxon>
    </lineage>
</organism>
<feature type="binding site" evidence="8">
    <location>
        <position position="117"/>
    </location>
    <ligand>
        <name>Zn(2+)</name>
        <dbReference type="ChEBI" id="CHEBI:29105"/>
    </ligand>
</feature>
<dbReference type="CDD" id="cd03378">
    <property type="entry name" value="beta_CA_cladeC"/>
    <property type="match status" value="1"/>
</dbReference>
<comment type="caution">
    <text evidence="11">The sequence shown here is derived from an EMBL/GenBank/DDBJ whole genome shotgun (WGS) entry which is preliminary data.</text>
</comment>
<evidence type="ECO:0000256" key="10">
    <source>
        <dbReference type="SAM" id="SignalP"/>
    </source>
</evidence>
<evidence type="ECO:0000256" key="9">
    <source>
        <dbReference type="RuleBase" id="RU003956"/>
    </source>
</evidence>
<evidence type="ECO:0000256" key="6">
    <source>
        <dbReference type="ARBA" id="ARBA00024993"/>
    </source>
</evidence>
<keyword evidence="4 8" id="KW-0862">Zinc</keyword>
<reference evidence="11" key="1">
    <citation type="journal article" date="2014" name="Int. J. Syst. Evol. Microbiol.">
        <title>Complete genome sequence of Corynebacterium casei LMG S-19264T (=DSM 44701T), isolated from a smear-ripened cheese.</title>
        <authorList>
            <consortium name="US DOE Joint Genome Institute (JGI-PGF)"/>
            <person name="Walter F."/>
            <person name="Albersmeier A."/>
            <person name="Kalinowski J."/>
            <person name="Ruckert C."/>
        </authorList>
    </citation>
    <scope>NUCLEOTIDE SEQUENCE</scope>
    <source>
        <strain evidence="11">KCTC 23077</strain>
    </source>
</reference>
<dbReference type="InterPro" id="IPR015892">
    <property type="entry name" value="Carbonic_anhydrase_CS"/>
</dbReference>
<keyword evidence="5 9" id="KW-0456">Lyase</keyword>
<evidence type="ECO:0000256" key="2">
    <source>
        <dbReference type="ARBA" id="ARBA00012925"/>
    </source>
</evidence>
<evidence type="ECO:0000313" key="12">
    <source>
        <dbReference type="Proteomes" id="UP000646426"/>
    </source>
</evidence>
<dbReference type="EMBL" id="BMYD01000006">
    <property type="protein sequence ID" value="GHA89029.1"/>
    <property type="molecule type" value="Genomic_DNA"/>
</dbReference>
<dbReference type="InterPro" id="IPR036874">
    <property type="entry name" value="Carbonic_anhydrase_sf"/>
</dbReference>
<comment type="catalytic activity">
    <reaction evidence="7 9">
        <text>hydrogencarbonate + H(+) = CO2 + H2O</text>
        <dbReference type="Rhea" id="RHEA:10748"/>
        <dbReference type="ChEBI" id="CHEBI:15377"/>
        <dbReference type="ChEBI" id="CHEBI:15378"/>
        <dbReference type="ChEBI" id="CHEBI:16526"/>
        <dbReference type="ChEBI" id="CHEBI:17544"/>
        <dbReference type="EC" id="4.2.1.1"/>
    </reaction>
</comment>
<dbReference type="Gene3D" id="3.40.1050.10">
    <property type="entry name" value="Carbonic anhydrase"/>
    <property type="match status" value="1"/>
</dbReference>
<dbReference type="PROSITE" id="PS00704">
    <property type="entry name" value="PROK_CO2_ANHYDRASE_1"/>
    <property type="match status" value="1"/>
</dbReference>
<feature type="binding site" evidence="8">
    <location>
        <position position="168"/>
    </location>
    <ligand>
        <name>Zn(2+)</name>
        <dbReference type="ChEBI" id="CHEBI:29105"/>
    </ligand>
</feature>
<dbReference type="GO" id="GO:0004089">
    <property type="term" value="F:carbonate dehydratase activity"/>
    <property type="evidence" value="ECO:0007669"/>
    <property type="project" value="UniProtKB-UniRule"/>
</dbReference>
<evidence type="ECO:0000256" key="8">
    <source>
        <dbReference type="PIRSR" id="PIRSR601765-1"/>
    </source>
</evidence>
<feature type="binding site" evidence="8">
    <location>
        <position position="115"/>
    </location>
    <ligand>
        <name>Zn(2+)</name>
        <dbReference type="ChEBI" id="CHEBI:29105"/>
    </ligand>
</feature>
<feature type="binding site" evidence="8">
    <location>
        <position position="171"/>
    </location>
    <ligand>
        <name>Zn(2+)</name>
        <dbReference type="ChEBI" id="CHEBI:29105"/>
    </ligand>
</feature>
<dbReference type="InterPro" id="IPR006311">
    <property type="entry name" value="TAT_signal"/>
</dbReference>
<dbReference type="SUPFAM" id="SSF53056">
    <property type="entry name" value="beta-carbonic anhydrase, cab"/>
    <property type="match status" value="1"/>
</dbReference>
<gene>
    <name evidence="11" type="ORF">GCM10007067_28680</name>
</gene>
<dbReference type="GO" id="GO:0015976">
    <property type="term" value="P:carbon utilization"/>
    <property type="evidence" value="ECO:0007669"/>
    <property type="project" value="InterPro"/>
</dbReference>
<keyword evidence="3 8" id="KW-0479">Metal-binding</keyword>
<evidence type="ECO:0000313" key="11">
    <source>
        <dbReference type="EMBL" id="GHA89029.1"/>
    </source>
</evidence>
<dbReference type="PANTHER" id="PTHR11002:SF79">
    <property type="entry name" value="CARBONIC ANHYDRASE 2"/>
    <property type="match status" value="1"/>
</dbReference>
<dbReference type="PANTHER" id="PTHR11002">
    <property type="entry name" value="CARBONIC ANHYDRASE"/>
    <property type="match status" value="1"/>
</dbReference>
<dbReference type="EC" id="4.2.1.1" evidence="2 9"/>
<dbReference type="Proteomes" id="UP000646426">
    <property type="component" value="Unassembled WGS sequence"/>
</dbReference>
<reference evidence="11" key="2">
    <citation type="submission" date="2020-09" db="EMBL/GenBank/DDBJ databases">
        <authorList>
            <person name="Sun Q."/>
            <person name="Kim S."/>
        </authorList>
    </citation>
    <scope>NUCLEOTIDE SEQUENCE</scope>
    <source>
        <strain evidence="11">KCTC 23077</strain>
    </source>
</reference>
<dbReference type="FunFam" id="3.40.1050.10:FF:000006">
    <property type="entry name" value="Carbonic anhydrase"/>
    <property type="match status" value="1"/>
</dbReference>
<evidence type="ECO:0000256" key="3">
    <source>
        <dbReference type="ARBA" id="ARBA00022723"/>
    </source>
</evidence>
<dbReference type="GO" id="GO:0008270">
    <property type="term" value="F:zinc ion binding"/>
    <property type="evidence" value="ECO:0007669"/>
    <property type="project" value="UniProtKB-UniRule"/>
</dbReference>
<sequence length="263" mass="27028">MSNPPPASPSRRRALGAVCACTGAVAAAPLLGANALRTLALGATGAAGVAASAAAVAAPAGAKTTTTMTADQALQRLKEANQAFVSDKAPSPQLDRKRRLEIAKNQTPFAVLVSCSDSRVPPEALFGQGLGDLFIVRVAGNTVSAEGLGSIEYAIAELGVPLIVVMGHERCGAVAAAVSIVRDGTEFPGAIGEMVGPILPAAIRARSEEGDWLDNAVRRNVVDVVERLKISGKLLEDPIAAGKLKIVGARYDLDDGKVDFFHT</sequence>
<protein>
    <recommendedName>
        <fullName evidence="2 9">Carbonic anhydrase</fullName>
        <ecNumber evidence="2 9">4.2.1.1</ecNumber>
    </recommendedName>
    <alternativeName>
        <fullName evidence="9">Carbonate dehydratase</fullName>
    </alternativeName>
</protein>
<evidence type="ECO:0000256" key="4">
    <source>
        <dbReference type="ARBA" id="ARBA00022833"/>
    </source>
</evidence>
<evidence type="ECO:0000256" key="5">
    <source>
        <dbReference type="ARBA" id="ARBA00023239"/>
    </source>
</evidence>
<dbReference type="Pfam" id="PF00484">
    <property type="entry name" value="Pro_CA"/>
    <property type="match status" value="1"/>
</dbReference>
<dbReference type="PROSITE" id="PS00705">
    <property type="entry name" value="PROK_CO2_ANHYDRASE_2"/>
    <property type="match status" value="1"/>
</dbReference>
<comment type="cofactor">
    <cofactor evidence="8">
        <name>Zn(2+)</name>
        <dbReference type="ChEBI" id="CHEBI:29105"/>
    </cofactor>
    <text evidence="8">Binds 1 zinc ion per subunit.</text>
</comment>
<keyword evidence="12" id="KW-1185">Reference proteome</keyword>
<comment type="function">
    <text evidence="6">Catalyzes the reversible hydration of carbon dioxide to form bicarbonate.</text>
</comment>
<proteinExistence type="inferred from homology"/>
<accession>A0A918T5P6</accession>
<comment type="function">
    <text evidence="9">Reversible hydration of carbon dioxide.</text>
</comment>
<keyword evidence="10" id="KW-0732">Signal</keyword>
<comment type="similarity">
    <text evidence="1 9">Belongs to the beta-class carbonic anhydrase family.</text>
</comment>
<dbReference type="AlphaFoldDB" id="A0A918T5P6"/>
<dbReference type="PROSITE" id="PS51318">
    <property type="entry name" value="TAT"/>
    <property type="match status" value="1"/>
</dbReference>
<evidence type="ECO:0000256" key="1">
    <source>
        <dbReference type="ARBA" id="ARBA00006217"/>
    </source>
</evidence>